<dbReference type="PANTHER" id="PTHR43280">
    <property type="entry name" value="ARAC-FAMILY TRANSCRIPTIONAL REGULATOR"/>
    <property type="match status" value="1"/>
</dbReference>
<dbReference type="EMBL" id="CP032050">
    <property type="protein sequence ID" value="AYN68098.1"/>
    <property type="molecule type" value="Genomic_DNA"/>
</dbReference>
<dbReference type="Proteomes" id="UP000276309">
    <property type="component" value="Chromosome"/>
</dbReference>
<evidence type="ECO:0000313" key="6">
    <source>
        <dbReference type="Proteomes" id="UP000276309"/>
    </source>
</evidence>
<keyword evidence="6" id="KW-1185">Reference proteome</keyword>
<keyword evidence="2" id="KW-0238">DNA-binding</keyword>
<sequence length="306" mass="35718">MQLPDSFYGSRKLVDIVENQTTYELKDSAMHIFETHAKAELVQLQFGSPVLASMLQGKKIMHLSNKQSFDFLPGESLILPSNELMSIDFPDSSKNTPTRCLALEIGEDRIKKVVQFMNEQMEKADGNEWRLMDYNFHFTNDPGLYKIIQRIVYLYAEKHPSKDFFVSNMMQELIVRILQANTRKTYNDHSKELSSTHRFAYIIEYIKQNLPQSLTVKELSEKAYMSESNFYKVFKQELGQSPIDFINQERIAKATDLLKDEECNLTDVFLSCGFKNRSYFNRMFKRINGTSPSQYQQRLKEEGLIN</sequence>
<dbReference type="RefSeq" id="WP_121849113.1">
    <property type="nucleotide sequence ID" value="NZ_CP032050.1"/>
</dbReference>
<feature type="domain" description="HTH araC/xylS-type" evidence="4">
    <location>
        <begin position="200"/>
        <end position="298"/>
    </location>
</feature>
<keyword evidence="3" id="KW-0804">Transcription</keyword>
<dbReference type="AlphaFoldDB" id="A0A3G2L770"/>
<dbReference type="Gene3D" id="1.10.10.60">
    <property type="entry name" value="Homeodomain-like"/>
    <property type="match status" value="2"/>
</dbReference>
<dbReference type="KEGG" id="emar:D1013_12310"/>
<dbReference type="OrthoDB" id="9779074at2"/>
<dbReference type="Pfam" id="PF06719">
    <property type="entry name" value="AraC_N"/>
    <property type="match status" value="1"/>
</dbReference>
<accession>A0A3G2L770</accession>
<dbReference type="GO" id="GO:0003700">
    <property type="term" value="F:DNA-binding transcription factor activity"/>
    <property type="evidence" value="ECO:0007669"/>
    <property type="project" value="InterPro"/>
</dbReference>
<dbReference type="GO" id="GO:0043565">
    <property type="term" value="F:sequence-specific DNA binding"/>
    <property type="evidence" value="ECO:0007669"/>
    <property type="project" value="InterPro"/>
</dbReference>
<evidence type="ECO:0000259" key="4">
    <source>
        <dbReference type="PROSITE" id="PS01124"/>
    </source>
</evidence>
<evidence type="ECO:0000256" key="1">
    <source>
        <dbReference type="ARBA" id="ARBA00023015"/>
    </source>
</evidence>
<dbReference type="InterPro" id="IPR009594">
    <property type="entry name" value="Tscrpt_reg_HTH_AraC_N"/>
</dbReference>
<evidence type="ECO:0000256" key="3">
    <source>
        <dbReference type="ARBA" id="ARBA00023163"/>
    </source>
</evidence>
<dbReference type="PROSITE" id="PS01124">
    <property type="entry name" value="HTH_ARAC_FAMILY_2"/>
    <property type="match status" value="1"/>
</dbReference>
<dbReference type="Pfam" id="PF12833">
    <property type="entry name" value="HTH_18"/>
    <property type="match status" value="1"/>
</dbReference>
<gene>
    <name evidence="5" type="ORF">D1013_12310</name>
</gene>
<dbReference type="InterPro" id="IPR020449">
    <property type="entry name" value="Tscrpt_reg_AraC-type_HTH"/>
</dbReference>
<dbReference type="SMART" id="SM00342">
    <property type="entry name" value="HTH_ARAC"/>
    <property type="match status" value="1"/>
</dbReference>
<dbReference type="SUPFAM" id="SSF46689">
    <property type="entry name" value="Homeodomain-like"/>
    <property type="match status" value="2"/>
</dbReference>
<name>A0A3G2L770_9FLAO</name>
<protein>
    <submittedName>
        <fullName evidence="5">AraC family transcriptional regulator</fullName>
    </submittedName>
</protein>
<dbReference type="InterPro" id="IPR018060">
    <property type="entry name" value="HTH_AraC"/>
</dbReference>
<proteinExistence type="predicted"/>
<organism evidence="5 6">
    <name type="scientific">Euzebyella marina</name>
    <dbReference type="NCBI Taxonomy" id="1761453"/>
    <lineage>
        <taxon>Bacteria</taxon>
        <taxon>Pseudomonadati</taxon>
        <taxon>Bacteroidota</taxon>
        <taxon>Flavobacteriia</taxon>
        <taxon>Flavobacteriales</taxon>
        <taxon>Flavobacteriaceae</taxon>
        <taxon>Euzebyella</taxon>
    </lineage>
</organism>
<dbReference type="PANTHER" id="PTHR43280:SF2">
    <property type="entry name" value="HTH-TYPE TRANSCRIPTIONAL REGULATOR EXSA"/>
    <property type="match status" value="1"/>
</dbReference>
<reference evidence="5 6" key="1">
    <citation type="submission" date="2018-08" db="EMBL/GenBank/DDBJ databases">
        <title>The reduced genetic potential of extracellular carbohydrate catabolism in Euzebyella marina RN62, a Flavobacteriia bacterium isolated from the hadal water.</title>
        <authorList>
            <person name="Xue C."/>
        </authorList>
    </citation>
    <scope>NUCLEOTIDE SEQUENCE [LARGE SCALE GENOMIC DNA]</scope>
    <source>
        <strain evidence="5 6">RN62</strain>
    </source>
</reference>
<dbReference type="InterPro" id="IPR009057">
    <property type="entry name" value="Homeodomain-like_sf"/>
</dbReference>
<evidence type="ECO:0000256" key="2">
    <source>
        <dbReference type="ARBA" id="ARBA00023125"/>
    </source>
</evidence>
<evidence type="ECO:0000313" key="5">
    <source>
        <dbReference type="EMBL" id="AYN68098.1"/>
    </source>
</evidence>
<dbReference type="PRINTS" id="PR00032">
    <property type="entry name" value="HTHARAC"/>
</dbReference>
<keyword evidence="1" id="KW-0805">Transcription regulation</keyword>